<sequence>MTIRMLDIDGYRFDKATQVTADAQAEFGDYIRQCARKYGKNNFFMPDEITGGNNFASIYLGRGRQPDQVSDKITQAVTLTNNSDDKYFLRAHGIQALDGAAFHYSIYRSLTRFLGLDGNLAAGYDVPVNFVDAWNTMLTMNDLVNAETGEFDPRHIYGVTNQDVFRWPAIKKGTERMLLGLFVTTLHMPGIPKLLRGKEQAFRILDSTADNYIFGRQTMSSAIRWQNHGWYRLGSSQYYDFPLDAGLNGCHDDTVSQDHRDPSRLVHNIIKNMYHRRTQYPVLNDGCFLQSLSNQTRMKPHRNSEYGISCVIIILASKISPKAKTAPRSGSSTPTNITTLHTSLTARPRKRRSILVFDAGTTVKNLLAPYDETELSSSFLALGIDGSEDFNACVDEISMKAYDFRAYVAKASWLDPVPAITKFVPGHDAQIESNKAPNDKDSLEIELQFSEAMDCSTMTIFSLHLVPRHPSLQH</sequence>
<accession>A0A9P4GWI0</accession>
<dbReference type="AlphaFoldDB" id="A0A9P4GWI0"/>
<keyword evidence="4" id="KW-1185">Reference proteome</keyword>
<name>A0A9P4GWI0_9PLEO</name>
<dbReference type="Pfam" id="PF26108">
    <property type="entry name" value="GH_Mok13"/>
    <property type="match status" value="1"/>
</dbReference>
<dbReference type="Pfam" id="PF26111">
    <property type="entry name" value="Ig_Mok13"/>
    <property type="match status" value="1"/>
</dbReference>
<dbReference type="PANTHER" id="PTHR47182">
    <property type="entry name" value="CELL WALL ALPHA-1,3-GLUCAN SYNTHASE AGS1-RELATED"/>
    <property type="match status" value="1"/>
</dbReference>
<dbReference type="InterPro" id="IPR058657">
    <property type="entry name" value="Mok11-13/Ags1-like_Ig"/>
</dbReference>
<feature type="domain" description="Mok11-13/Ags1-like Ig-like beta-sandwich" evidence="2">
    <location>
        <begin position="416"/>
        <end position="459"/>
    </location>
</feature>
<dbReference type="GO" id="GO:0016787">
    <property type="term" value="F:hydrolase activity"/>
    <property type="evidence" value="ECO:0007669"/>
    <property type="project" value="UniProtKB-KW"/>
</dbReference>
<evidence type="ECO:0000313" key="4">
    <source>
        <dbReference type="Proteomes" id="UP000799777"/>
    </source>
</evidence>
<evidence type="ECO:0000313" key="3">
    <source>
        <dbReference type="EMBL" id="KAF2024253.1"/>
    </source>
</evidence>
<proteinExistence type="predicted"/>
<dbReference type="EMBL" id="ML978302">
    <property type="protein sequence ID" value="KAF2024253.1"/>
    <property type="molecule type" value="Genomic_DNA"/>
</dbReference>
<evidence type="ECO:0000259" key="2">
    <source>
        <dbReference type="Pfam" id="PF26111"/>
    </source>
</evidence>
<dbReference type="Proteomes" id="UP000799777">
    <property type="component" value="Unassembled WGS sequence"/>
</dbReference>
<reference evidence="3" key="1">
    <citation type="journal article" date="2020" name="Stud. Mycol.">
        <title>101 Dothideomycetes genomes: a test case for predicting lifestyles and emergence of pathogens.</title>
        <authorList>
            <person name="Haridas S."/>
            <person name="Albert R."/>
            <person name="Binder M."/>
            <person name="Bloem J."/>
            <person name="Labutti K."/>
            <person name="Salamov A."/>
            <person name="Andreopoulos B."/>
            <person name="Baker S."/>
            <person name="Barry K."/>
            <person name="Bills G."/>
            <person name="Bluhm B."/>
            <person name="Cannon C."/>
            <person name="Castanera R."/>
            <person name="Culley D."/>
            <person name="Daum C."/>
            <person name="Ezra D."/>
            <person name="Gonzalez J."/>
            <person name="Henrissat B."/>
            <person name="Kuo A."/>
            <person name="Liang C."/>
            <person name="Lipzen A."/>
            <person name="Lutzoni F."/>
            <person name="Magnuson J."/>
            <person name="Mondo S."/>
            <person name="Nolan M."/>
            <person name="Ohm R."/>
            <person name="Pangilinan J."/>
            <person name="Park H.-J."/>
            <person name="Ramirez L."/>
            <person name="Alfaro M."/>
            <person name="Sun H."/>
            <person name="Tritt A."/>
            <person name="Yoshinaga Y."/>
            <person name="Zwiers L.-H."/>
            <person name="Turgeon B."/>
            <person name="Goodwin S."/>
            <person name="Spatafora J."/>
            <person name="Crous P."/>
            <person name="Grigoriev I."/>
        </authorList>
    </citation>
    <scope>NUCLEOTIDE SEQUENCE</scope>
    <source>
        <strain evidence="3">CBS 110217</strain>
    </source>
</reference>
<dbReference type="InterPro" id="IPR017853">
    <property type="entry name" value="GH"/>
</dbReference>
<dbReference type="OrthoDB" id="512920at2759"/>
<gene>
    <name evidence="3" type="ORF">EK21DRAFT_117938</name>
</gene>
<evidence type="ECO:0000259" key="1">
    <source>
        <dbReference type="Pfam" id="PF26108"/>
    </source>
</evidence>
<dbReference type="InterPro" id="IPR058655">
    <property type="entry name" value="Mok11-14/Ags1-like"/>
</dbReference>
<keyword evidence="3" id="KW-0378">Hydrolase</keyword>
<dbReference type="InterPro" id="IPR058656">
    <property type="entry name" value="Mok11-13/Ags1-like_GH"/>
</dbReference>
<dbReference type="GO" id="GO:0009277">
    <property type="term" value="C:fungal-type cell wall"/>
    <property type="evidence" value="ECO:0007669"/>
    <property type="project" value="TreeGrafter"/>
</dbReference>
<dbReference type="GO" id="GO:0047657">
    <property type="term" value="F:alpha-1,3-glucan synthase activity"/>
    <property type="evidence" value="ECO:0007669"/>
    <property type="project" value="TreeGrafter"/>
</dbReference>
<dbReference type="GO" id="GO:0070600">
    <property type="term" value="P:fungal-type cell wall (1-&gt;3)-alpha-glucan biosynthetic process"/>
    <property type="evidence" value="ECO:0007669"/>
    <property type="project" value="TreeGrafter"/>
</dbReference>
<protein>
    <submittedName>
        <fullName evidence="3">Glycoside hydrolase</fullName>
    </submittedName>
</protein>
<dbReference type="PANTHER" id="PTHR47182:SF2">
    <property type="entry name" value="CELL WALL ALPHA-1,3-GLUCAN SYNTHASE AGS1"/>
    <property type="match status" value="1"/>
</dbReference>
<comment type="caution">
    <text evidence="3">The sequence shown here is derived from an EMBL/GenBank/DDBJ whole genome shotgun (WGS) entry which is preliminary data.</text>
</comment>
<dbReference type="Gene3D" id="3.20.20.80">
    <property type="entry name" value="Glycosidases"/>
    <property type="match status" value="1"/>
</dbReference>
<organism evidence="3 4">
    <name type="scientific">Setomelanomma holmii</name>
    <dbReference type="NCBI Taxonomy" id="210430"/>
    <lineage>
        <taxon>Eukaryota</taxon>
        <taxon>Fungi</taxon>
        <taxon>Dikarya</taxon>
        <taxon>Ascomycota</taxon>
        <taxon>Pezizomycotina</taxon>
        <taxon>Dothideomycetes</taxon>
        <taxon>Pleosporomycetidae</taxon>
        <taxon>Pleosporales</taxon>
        <taxon>Pleosporineae</taxon>
        <taxon>Phaeosphaeriaceae</taxon>
        <taxon>Setomelanomma</taxon>
    </lineage>
</organism>
<dbReference type="SUPFAM" id="SSF51445">
    <property type="entry name" value="(Trans)glycosidases"/>
    <property type="match status" value="1"/>
</dbReference>
<feature type="domain" description="Mok11-13/Ags1-like GH beta-sandwich" evidence="1">
    <location>
        <begin position="355"/>
        <end position="413"/>
    </location>
</feature>